<organism evidence="1 2">
    <name type="scientific">Zooshikella ganghwensis</name>
    <dbReference type="NCBI Taxonomy" id="202772"/>
    <lineage>
        <taxon>Bacteria</taxon>
        <taxon>Pseudomonadati</taxon>
        <taxon>Pseudomonadota</taxon>
        <taxon>Gammaproteobacteria</taxon>
        <taxon>Oceanospirillales</taxon>
        <taxon>Zooshikellaceae</taxon>
        <taxon>Zooshikella</taxon>
    </lineage>
</organism>
<sequence length="117" mass="13665">MLNKKYEYLMVMYMLPVFCVAEELMSNRFDIYTFQETAQNPITIKLDTYSGDSWAFNGIAWKSLKETGKKNNYDFASYKLSVTDSKNGVVIFRFSQQNGSAWIYTDHGWEFVETSTE</sequence>
<accession>A0A4P9VQB7</accession>
<gene>
    <name evidence="1" type="ORF">B9G39_21005</name>
</gene>
<name>A0A4P9VQB7_9GAMM</name>
<evidence type="ECO:0000313" key="1">
    <source>
        <dbReference type="EMBL" id="RDH45725.1"/>
    </source>
</evidence>
<reference evidence="1 2" key="1">
    <citation type="submission" date="2017-04" db="EMBL/GenBank/DDBJ databases">
        <title>Draft genome sequence of Zooshikella ganghwensis VG4 isolated from Red Sea sediments.</title>
        <authorList>
            <person name="Rehman Z."/>
            <person name="Alam I."/>
            <person name="Kamau A."/>
            <person name="Bajic V."/>
            <person name="Leiknes T."/>
        </authorList>
    </citation>
    <scope>NUCLEOTIDE SEQUENCE [LARGE SCALE GENOMIC DNA]</scope>
    <source>
        <strain evidence="1 2">VG4</strain>
    </source>
</reference>
<dbReference type="AlphaFoldDB" id="A0A4P9VQB7"/>
<proteinExistence type="predicted"/>
<dbReference type="Proteomes" id="UP000257039">
    <property type="component" value="Unassembled WGS sequence"/>
</dbReference>
<keyword evidence="2" id="KW-1185">Reference proteome</keyword>
<evidence type="ECO:0000313" key="2">
    <source>
        <dbReference type="Proteomes" id="UP000257039"/>
    </source>
</evidence>
<dbReference type="EMBL" id="NDXW01000001">
    <property type="protein sequence ID" value="RDH45725.1"/>
    <property type="molecule type" value="Genomic_DNA"/>
</dbReference>
<protein>
    <submittedName>
        <fullName evidence="1">Uncharacterized protein</fullName>
    </submittedName>
</protein>
<comment type="caution">
    <text evidence="1">The sequence shown here is derived from an EMBL/GenBank/DDBJ whole genome shotgun (WGS) entry which is preliminary data.</text>
</comment>